<reference evidence="1 2" key="2">
    <citation type="journal article" date="2019" name="G3 (Bethesda)">
        <title>Hybrid Assembly of the Genome of the Entomopathogenic Nematode Steinernema carpocapsae Identifies the X-Chromosome.</title>
        <authorList>
            <person name="Serra L."/>
            <person name="Macchietto M."/>
            <person name="Macias-Munoz A."/>
            <person name="McGill C.J."/>
            <person name="Rodriguez I.M."/>
            <person name="Rodriguez B."/>
            <person name="Murad R."/>
            <person name="Mortazavi A."/>
        </authorList>
    </citation>
    <scope>NUCLEOTIDE SEQUENCE [LARGE SCALE GENOMIC DNA]</scope>
    <source>
        <strain evidence="1 2">ALL</strain>
    </source>
</reference>
<comment type="caution">
    <text evidence="1">The sequence shown here is derived from an EMBL/GenBank/DDBJ whole genome shotgun (WGS) entry which is preliminary data.</text>
</comment>
<dbReference type="EMBL" id="AZBU02000011">
    <property type="protein sequence ID" value="TKR61322.1"/>
    <property type="molecule type" value="Genomic_DNA"/>
</dbReference>
<proteinExistence type="predicted"/>
<protein>
    <submittedName>
        <fullName evidence="1">Uncharacterized protein</fullName>
    </submittedName>
</protein>
<organism evidence="1 2">
    <name type="scientific">Steinernema carpocapsae</name>
    <name type="common">Entomopathogenic nematode</name>
    <dbReference type="NCBI Taxonomy" id="34508"/>
    <lineage>
        <taxon>Eukaryota</taxon>
        <taxon>Metazoa</taxon>
        <taxon>Ecdysozoa</taxon>
        <taxon>Nematoda</taxon>
        <taxon>Chromadorea</taxon>
        <taxon>Rhabditida</taxon>
        <taxon>Tylenchina</taxon>
        <taxon>Panagrolaimomorpha</taxon>
        <taxon>Strongyloidoidea</taxon>
        <taxon>Steinernematidae</taxon>
        <taxon>Steinernema</taxon>
    </lineage>
</organism>
<sequence length="177" mass="19241">MSIDSDSIPGCISEAVSSILRNSSDANSRERIYRKLGVQNNGEFAQKIEAKVAQLLGNLEGTGEAKNDTRSILVIREELDKAAKILETPLTPLKPATKSCTKSIAFSSDEEEFDPQKTPWAMSIAFSSDNEEFDSQKSVTTSLAKSIAFTSDEEELDPQANAKTLLAKSIAFSSDED</sequence>
<evidence type="ECO:0000313" key="1">
    <source>
        <dbReference type="EMBL" id="TKR61322.1"/>
    </source>
</evidence>
<evidence type="ECO:0000313" key="2">
    <source>
        <dbReference type="Proteomes" id="UP000298663"/>
    </source>
</evidence>
<accession>A0A4U5LYK3</accession>
<gene>
    <name evidence="1" type="ORF">L596_028443</name>
</gene>
<dbReference type="Proteomes" id="UP000298663">
    <property type="component" value="Unassembled WGS sequence"/>
</dbReference>
<name>A0A4U5LYK3_STECR</name>
<reference evidence="1 2" key="1">
    <citation type="journal article" date="2015" name="Genome Biol.">
        <title>Comparative genomics of Steinernema reveals deeply conserved gene regulatory networks.</title>
        <authorList>
            <person name="Dillman A.R."/>
            <person name="Macchietto M."/>
            <person name="Porter C.F."/>
            <person name="Rogers A."/>
            <person name="Williams B."/>
            <person name="Antoshechkin I."/>
            <person name="Lee M.M."/>
            <person name="Goodwin Z."/>
            <person name="Lu X."/>
            <person name="Lewis E.E."/>
            <person name="Goodrich-Blair H."/>
            <person name="Stock S.P."/>
            <person name="Adams B.J."/>
            <person name="Sternberg P.W."/>
            <person name="Mortazavi A."/>
        </authorList>
    </citation>
    <scope>NUCLEOTIDE SEQUENCE [LARGE SCALE GENOMIC DNA]</scope>
    <source>
        <strain evidence="1 2">ALL</strain>
    </source>
</reference>
<keyword evidence="2" id="KW-1185">Reference proteome</keyword>
<dbReference type="AlphaFoldDB" id="A0A4U5LYK3"/>